<reference evidence="1 2" key="1">
    <citation type="submission" date="2019-03" db="EMBL/GenBank/DDBJ databases">
        <title>Genomics of glacier-inhabiting Cryobacterium strains.</title>
        <authorList>
            <person name="Liu Q."/>
            <person name="Xin Y.-H."/>
        </authorList>
    </citation>
    <scope>NUCLEOTIDE SEQUENCE [LARGE SCALE GENOMIC DNA]</scope>
    <source>
        <strain evidence="1 2">TMT1-23-1</strain>
    </source>
</reference>
<evidence type="ECO:0000313" key="2">
    <source>
        <dbReference type="Proteomes" id="UP000297853"/>
    </source>
</evidence>
<dbReference type="EMBL" id="SOGQ01000072">
    <property type="protein sequence ID" value="TFC95897.1"/>
    <property type="molecule type" value="Genomic_DNA"/>
</dbReference>
<organism evidence="1 2">
    <name type="scientific">Cryobacterium sinapicolor</name>
    <dbReference type="NCBI Taxonomy" id="1259236"/>
    <lineage>
        <taxon>Bacteria</taxon>
        <taxon>Bacillati</taxon>
        <taxon>Actinomycetota</taxon>
        <taxon>Actinomycetes</taxon>
        <taxon>Micrococcales</taxon>
        <taxon>Microbacteriaceae</taxon>
        <taxon>Cryobacterium</taxon>
    </lineage>
</organism>
<keyword evidence="2" id="KW-1185">Reference proteome</keyword>
<accession>A0ABY2IZ17</accession>
<dbReference type="Proteomes" id="UP000297853">
    <property type="component" value="Unassembled WGS sequence"/>
</dbReference>
<gene>
    <name evidence="1" type="ORF">E3T28_12990</name>
</gene>
<comment type="caution">
    <text evidence="1">The sequence shown here is derived from an EMBL/GenBank/DDBJ whole genome shotgun (WGS) entry which is preliminary data.</text>
</comment>
<name>A0ABY2IZ17_9MICO</name>
<evidence type="ECO:0000313" key="1">
    <source>
        <dbReference type="EMBL" id="TFC95897.1"/>
    </source>
</evidence>
<dbReference type="RefSeq" id="WP_134431986.1">
    <property type="nucleotide sequence ID" value="NZ_SOGQ01000072.1"/>
</dbReference>
<proteinExistence type="predicted"/>
<protein>
    <submittedName>
        <fullName evidence="1">Uncharacterized protein</fullName>
    </submittedName>
</protein>
<sequence length="154" mass="17164">MTAQIIRPMTGRIEVRGLRAPRGDEPSNRDMFRTATGLVIRPTWLDADEGKPGWQGYWTISRVHLTAVAEVIAIRDGEVQIEMHYSQTEQCDLRCQTAVGDDCTCSCEGEHHGEGQHASWKEVGNTTLVRGSGTKAVTRVLTRKQALDDQRSNE</sequence>